<reference evidence="2 3" key="1">
    <citation type="submission" date="2018-06" db="EMBL/GenBank/DDBJ databases">
        <title>Genomic Encyclopedia of Archaeal and Bacterial Type Strains, Phase II (KMG-II): from individual species to whole genera.</title>
        <authorList>
            <person name="Goeker M."/>
        </authorList>
    </citation>
    <scope>NUCLEOTIDE SEQUENCE [LARGE SCALE GENOMIC DNA]</scope>
    <source>
        <strain evidence="2 3">DSM 17205</strain>
    </source>
</reference>
<evidence type="ECO:0000259" key="1">
    <source>
        <dbReference type="Pfam" id="PF12081"/>
    </source>
</evidence>
<dbReference type="Pfam" id="PF12081">
    <property type="entry name" value="GldM_1st"/>
    <property type="match status" value="1"/>
</dbReference>
<accession>A0ABX5PZY8</accession>
<feature type="domain" description="Gliding motility-associated protein GldM N-terminal" evidence="1">
    <location>
        <begin position="14"/>
        <end position="198"/>
    </location>
</feature>
<keyword evidence="3" id="KW-1185">Reference proteome</keyword>
<protein>
    <submittedName>
        <fullName evidence="2">GldM-like protein</fullName>
    </submittedName>
</protein>
<proteinExistence type="predicted"/>
<dbReference type="InterPro" id="IPR022720">
    <property type="entry name" value="Motility-assoc_prot_GldM_N"/>
</dbReference>
<evidence type="ECO:0000313" key="3">
    <source>
        <dbReference type="Proteomes" id="UP000248584"/>
    </source>
</evidence>
<evidence type="ECO:0000313" key="2">
    <source>
        <dbReference type="EMBL" id="PZX43313.1"/>
    </source>
</evidence>
<dbReference type="Proteomes" id="UP000248584">
    <property type="component" value="Unassembled WGS sequence"/>
</dbReference>
<name>A0ABX5PZY8_9FLAO</name>
<organism evidence="2 3">
    <name type="scientific">Nonlabens dokdonensis</name>
    <dbReference type="NCBI Taxonomy" id="328515"/>
    <lineage>
        <taxon>Bacteria</taxon>
        <taxon>Pseudomonadati</taxon>
        <taxon>Bacteroidota</taxon>
        <taxon>Flavobacteriia</taxon>
        <taxon>Flavobacteriales</taxon>
        <taxon>Flavobacteriaceae</taxon>
        <taxon>Nonlabens</taxon>
    </lineage>
</organism>
<sequence length="201" mass="22581">MVSLISCKQNSGSILETFETLSAPEEAYEIDTTSKNQELLLLVQDSAMENPDKFAGAFNQSVDFHDKTTALTAQINEVKDVIYDFIGETENFSNKNKTADSLLFNGDQLSETGLILKTAMNNYKVSTGDQLYFYPEAEKAAKQIINTKINKEEPDDNLDSFVYRFKGLPSIEVLTELSLMQQQVLKVETLFLEALLKNPLE</sequence>
<gene>
    <name evidence="2" type="ORF">LX97_00313</name>
</gene>
<dbReference type="EMBL" id="QKZR01000001">
    <property type="protein sequence ID" value="PZX43313.1"/>
    <property type="molecule type" value="Genomic_DNA"/>
</dbReference>
<comment type="caution">
    <text evidence="2">The sequence shown here is derived from an EMBL/GenBank/DDBJ whole genome shotgun (WGS) entry which is preliminary data.</text>
</comment>